<gene>
    <name evidence="2" type="ORF">GCM10009554_49150</name>
</gene>
<protein>
    <recommendedName>
        <fullName evidence="4">Ig-like domain-containing protein</fullName>
    </recommendedName>
</protein>
<sequence>MTQQPPPGWAFLVARGRRKGYQSLLMPDFLVQSNEYGALGQLSSSDQPGSAPRISRIEGLAAGDLALAYVTYRLTPADLAGTPAVGPVTDEFGRPLELLYGVVCRGLDIIGLDDSDLATAHIEALQTYQRFLADESGFVLASAQPFALRSITAPMPVRQPAPVPPQQPPLGLLEQPEFIDQPPVRRRPPYVPILAIAAVAVIALIAGISVLGGDDGKISKVDFVAPTTNRISCDSPVKIQAKVTVDKATTIQYHWESDPDLSAEEGNSVVELKLPKGDTIIETTVDLSDEANPTGLTQSFVIDSANDNTNVDHRYQLTCR</sequence>
<evidence type="ECO:0000313" key="3">
    <source>
        <dbReference type="Proteomes" id="UP001500542"/>
    </source>
</evidence>
<proteinExistence type="predicted"/>
<keyword evidence="1" id="KW-0472">Membrane</keyword>
<name>A0ABN1R044_9ACTN</name>
<evidence type="ECO:0000256" key="1">
    <source>
        <dbReference type="SAM" id="Phobius"/>
    </source>
</evidence>
<dbReference type="Proteomes" id="UP001500542">
    <property type="component" value="Unassembled WGS sequence"/>
</dbReference>
<evidence type="ECO:0000313" key="2">
    <source>
        <dbReference type="EMBL" id="GAA0949943.1"/>
    </source>
</evidence>
<reference evidence="2 3" key="1">
    <citation type="journal article" date="2019" name="Int. J. Syst. Evol. Microbiol.">
        <title>The Global Catalogue of Microorganisms (GCM) 10K type strain sequencing project: providing services to taxonomists for standard genome sequencing and annotation.</title>
        <authorList>
            <consortium name="The Broad Institute Genomics Platform"/>
            <consortium name="The Broad Institute Genome Sequencing Center for Infectious Disease"/>
            <person name="Wu L."/>
            <person name="Ma J."/>
        </authorList>
    </citation>
    <scope>NUCLEOTIDE SEQUENCE [LARGE SCALE GENOMIC DNA]</scope>
    <source>
        <strain evidence="2 3">JCM 10977</strain>
    </source>
</reference>
<dbReference type="RefSeq" id="WP_343974524.1">
    <property type="nucleotide sequence ID" value="NZ_BAAAHK010000013.1"/>
</dbReference>
<keyword evidence="3" id="KW-1185">Reference proteome</keyword>
<comment type="caution">
    <text evidence="2">The sequence shown here is derived from an EMBL/GenBank/DDBJ whole genome shotgun (WGS) entry which is preliminary data.</text>
</comment>
<dbReference type="EMBL" id="BAAAHK010000013">
    <property type="protein sequence ID" value="GAA0949943.1"/>
    <property type="molecule type" value="Genomic_DNA"/>
</dbReference>
<feature type="transmembrane region" description="Helical" evidence="1">
    <location>
        <begin position="190"/>
        <end position="211"/>
    </location>
</feature>
<organism evidence="2 3">
    <name type="scientific">Kribbella koreensis</name>
    <dbReference type="NCBI Taxonomy" id="57909"/>
    <lineage>
        <taxon>Bacteria</taxon>
        <taxon>Bacillati</taxon>
        <taxon>Actinomycetota</taxon>
        <taxon>Actinomycetes</taxon>
        <taxon>Propionibacteriales</taxon>
        <taxon>Kribbellaceae</taxon>
        <taxon>Kribbella</taxon>
    </lineage>
</organism>
<keyword evidence="1" id="KW-0812">Transmembrane</keyword>
<accession>A0ABN1R044</accession>
<evidence type="ECO:0008006" key="4">
    <source>
        <dbReference type="Google" id="ProtNLM"/>
    </source>
</evidence>
<keyword evidence="1" id="KW-1133">Transmembrane helix</keyword>